<dbReference type="RefSeq" id="WP_207757529.1">
    <property type="nucleotide sequence ID" value="NZ_JADOGI010000294.1"/>
</dbReference>
<sequence length="213" mass="22388">MIGSTAARTRAPSAGLFEVRGDLDGGLLQEAVRVVAGRHDILRGAAGAAWVSVPLVDVSGLGPGEQDREIGRLVAREVAQVSAPATPPPVRVSLVRRGPGLHVVAVVAHQLVMDRLSITLFTREVARTYATENTAPPAPIASPAASPAGASVAESTQVHGVDERGAVRGGSYADFAARERERLATRAAARDLDHWRHRLSGLPDVSLPTDRTR</sequence>
<accession>A0A931AJ29</accession>
<dbReference type="Proteomes" id="UP000605361">
    <property type="component" value="Unassembled WGS sequence"/>
</dbReference>
<dbReference type="InterPro" id="IPR023213">
    <property type="entry name" value="CAT-like_dom_sf"/>
</dbReference>
<feature type="compositionally biased region" description="Low complexity" evidence="1">
    <location>
        <begin position="141"/>
        <end position="155"/>
    </location>
</feature>
<evidence type="ECO:0000256" key="1">
    <source>
        <dbReference type="SAM" id="MobiDB-lite"/>
    </source>
</evidence>
<feature type="region of interest" description="Disordered" evidence="1">
    <location>
        <begin position="134"/>
        <end position="159"/>
    </location>
</feature>
<protein>
    <recommendedName>
        <fullName evidence="4">Condensation domain-containing protein</fullName>
    </recommendedName>
</protein>
<dbReference type="EMBL" id="JADOGI010000294">
    <property type="protein sequence ID" value="MBF8193541.1"/>
    <property type="molecule type" value="Genomic_DNA"/>
</dbReference>
<dbReference type="Gene3D" id="3.30.559.10">
    <property type="entry name" value="Chloramphenicol acetyltransferase-like domain"/>
    <property type="match status" value="1"/>
</dbReference>
<gene>
    <name evidence="2" type="ORF">ITP53_49285</name>
</gene>
<evidence type="ECO:0000313" key="3">
    <source>
        <dbReference type="Proteomes" id="UP000605361"/>
    </source>
</evidence>
<dbReference type="SUPFAM" id="SSF52777">
    <property type="entry name" value="CoA-dependent acyltransferases"/>
    <property type="match status" value="1"/>
</dbReference>
<comment type="caution">
    <text evidence="2">The sequence shown here is derived from an EMBL/GenBank/DDBJ whole genome shotgun (WGS) entry which is preliminary data.</text>
</comment>
<evidence type="ECO:0000313" key="2">
    <source>
        <dbReference type="EMBL" id="MBF8193541.1"/>
    </source>
</evidence>
<organism evidence="2 3">
    <name type="scientific">Nonomuraea cypriaca</name>
    <dbReference type="NCBI Taxonomy" id="1187855"/>
    <lineage>
        <taxon>Bacteria</taxon>
        <taxon>Bacillati</taxon>
        <taxon>Actinomycetota</taxon>
        <taxon>Actinomycetes</taxon>
        <taxon>Streptosporangiales</taxon>
        <taxon>Streptosporangiaceae</taxon>
        <taxon>Nonomuraea</taxon>
    </lineage>
</organism>
<dbReference type="AlphaFoldDB" id="A0A931AJ29"/>
<name>A0A931AJ29_9ACTN</name>
<reference evidence="2" key="1">
    <citation type="submission" date="2020-11" db="EMBL/GenBank/DDBJ databases">
        <title>Whole-genome analyses of Nonomuraea sp. K274.</title>
        <authorList>
            <person name="Veyisoglu A."/>
        </authorList>
    </citation>
    <scope>NUCLEOTIDE SEQUENCE</scope>
    <source>
        <strain evidence="2">K274</strain>
    </source>
</reference>
<dbReference type="Gene3D" id="3.30.559.30">
    <property type="entry name" value="Nonribosomal peptide synthetase, condensation domain"/>
    <property type="match status" value="1"/>
</dbReference>
<keyword evidence="3" id="KW-1185">Reference proteome</keyword>
<proteinExistence type="predicted"/>
<evidence type="ECO:0008006" key="4">
    <source>
        <dbReference type="Google" id="ProtNLM"/>
    </source>
</evidence>
<feature type="non-terminal residue" evidence="2">
    <location>
        <position position="213"/>
    </location>
</feature>